<organism evidence="2 3">
    <name type="scientific">Lithospermum erythrorhizon</name>
    <name type="common">Purple gromwell</name>
    <name type="synonym">Lithospermum officinale var. erythrorhizon</name>
    <dbReference type="NCBI Taxonomy" id="34254"/>
    <lineage>
        <taxon>Eukaryota</taxon>
        <taxon>Viridiplantae</taxon>
        <taxon>Streptophyta</taxon>
        <taxon>Embryophyta</taxon>
        <taxon>Tracheophyta</taxon>
        <taxon>Spermatophyta</taxon>
        <taxon>Magnoliopsida</taxon>
        <taxon>eudicotyledons</taxon>
        <taxon>Gunneridae</taxon>
        <taxon>Pentapetalae</taxon>
        <taxon>asterids</taxon>
        <taxon>lamiids</taxon>
        <taxon>Boraginales</taxon>
        <taxon>Boraginaceae</taxon>
        <taxon>Boraginoideae</taxon>
        <taxon>Lithospermeae</taxon>
        <taxon>Lithospermum</taxon>
    </lineage>
</organism>
<dbReference type="AlphaFoldDB" id="A0AAV3PHT6"/>
<comment type="caution">
    <text evidence="2">The sequence shown here is derived from an EMBL/GenBank/DDBJ whole genome shotgun (WGS) entry which is preliminary data.</text>
</comment>
<protein>
    <submittedName>
        <fullName evidence="2">Uncharacterized protein</fullName>
    </submittedName>
</protein>
<proteinExistence type="predicted"/>
<dbReference type="Proteomes" id="UP001454036">
    <property type="component" value="Unassembled WGS sequence"/>
</dbReference>
<reference evidence="2 3" key="1">
    <citation type="submission" date="2024-01" db="EMBL/GenBank/DDBJ databases">
        <title>The complete chloroplast genome sequence of Lithospermum erythrorhizon: insights into the phylogenetic relationship among Boraginaceae species and the maternal lineages of purple gromwells.</title>
        <authorList>
            <person name="Okada T."/>
            <person name="Watanabe K."/>
        </authorList>
    </citation>
    <scope>NUCLEOTIDE SEQUENCE [LARGE SCALE GENOMIC DNA]</scope>
</reference>
<feature type="region of interest" description="Disordered" evidence="1">
    <location>
        <begin position="142"/>
        <end position="189"/>
    </location>
</feature>
<gene>
    <name evidence="2" type="ORF">LIER_09570</name>
</gene>
<feature type="compositionally biased region" description="Low complexity" evidence="1">
    <location>
        <begin position="175"/>
        <end position="189"/>
    </location>
</feature>
<accession>A0AAV3PHT6</accession>
<dbReference type="EMBL" id="BAABME010001638">
    <property type="protein sequence ID" value="GAA0150688.1"/>
    <property type="molecule type" value="Genomic_DNA"/>
</dbReference>
<evidence type="ECO:0000313" key="2">
    <source>
        <dbReference type="EMBL" id="GAA0150688.1"/>
    </source>
</evidence>
<evidence type="ECO:0000256" key="1">
    <source>
        <dbReference type="SAM" id="MobiDB-lite"/>
    </source>
</evidence>
<name>A0AAV3PHT6_LITER</name>
<evidence type="ECO:0000313" key="3">
    <source>
        <dbReference type="Proteomes" id="UP001454036"/>
    </source>
</evidence>
<keyword evidence="3" id="KW-1185">Reference proteome</keyword>
<feature type="compositionally biased region" description="Basic and acidic residues" evidence="1">
    <location>
        <begin position="158"/>
        <end position="174"/>
    </location>
</feature>
<sequence length="189" mass="21193">MVRYHVKGKGKVYSPSDAHSALHSCQVTWRATRLDRDGTFYFDDGVSHSVFDRAFFINVHTGRVCHMVGSEFVVEPYNPYRISRQERQTVTFPGDTTLNSPPVSYKSWLNKFFSSEVSPRLPAKRGKGKSLPAGVHPSTLVFRSSVPSKRKRSSDSNVEDRVPKHARGTRKETSSSRGSRVVSLVCSSN</sequence>